<dbReference type="Proteomes" id="UP000015106">
    <property type="component" value="Chromosome 3"/>
</dbReference>
<dbReference type="EnsemblPlants" id="TuG1812G0300002001.01.T01">
    <property type="protein sequence ID" value="TuG1812G0300002001.01.T01.cds415518"/>
    <property type="gene ID" value="TuG1812G0300002001.01"/>
</dbReference>
<organism evidence="1 2">
    <name type="scientific">Triticum urartu</name>
    <name type="common">Red wild einkorn</name>
    <name type="synonym">Crithodium urartu</name>
    <dbReference type="NCBI Taxonomy" id="4572"/>
    <lineage>
        <taxon>Eukaryota</taxon>
        <taxon>Viridiplantae</taxon>
        <taxon>Streptophyta</taxon>
        <taxon>Embryophyta</taxon>
        <taxon>Tracheophyta</taxon>
        <taxon>Spermatophyta</taxon>
        <taxon>Magnoliopsida</taxon>
        <taxon>Liliopsida</taxon>
        <taxon>Poales</taxon>
        <taxon>Poaceae</taxon>
        <taxon>BOP clade</taxon>
        <taxon>Pooideae</taxon>
        <taxon>Triticodae</taxon>
        <taxon>Triticeae</taxon>
        <taxon>Triticinae</taxon>
        <taxon>Triticum</taxon>
    </lineage>
</organism>
<reference evidence="2" key="1">
    <citation type="journal article" date="2013" name="Nature">
        <title>Draft genome of the wheat A-genome progenitor Triticum urartu.</title>
        <authorList>
            <person name="Ling H.Q."/>
            <person name="Zhao S."/>
            <person name="Liu D."/>
            <person name="Wang J."/>
            <person name="Sun H."/>
            <person name="Zhang C."/>
            <person name="Fan H."/>
            <person name="Li D."/>
            <person name="Dong L."/>
            <person name="Tao Y."/>
            <person name="Gao C."/>
            <person name="Wu H."/>
            <person name="Li Y."/>
            <person name="Cui Y."/>
            <person name="Guo X."/>
            <person name="Zheng S."/>
            <person name="Wang B."/>
            <person name="Yu K."/>
            <person name="Liang Q."/>
            <person name="Yang W."/>
            <person name="Lou X."/>
            <person name="Chen J."/>
            <person name="Feng M."/>
            <person name="Jian J."/>
            <person name="Zhang X."/>
            <person name="Luo G."/>
            <person name="Jiang Y."/>
            <person name="Liu J."/>
            <person name="Wang Z."/>
            <person name="Sha Y."/>
            <person name="Zhang B."/>
            <person name="Wu H."/>
            <person name="Tang D."/>
            <person name="Shen Q."/>
            <person name="Xue P."/>
            <person name="Zou S."/>
            <person name="Wang X."/>
            <person name="Liu X."/>
            <person name="Wang F."/>
            <person name="Yang Y."/>
            <person name="An X."/>
            <person name="Dong Z."/>
            <person name="Zhang K."/>
            <person name="Zhang X."/>
            <person name="Luo M.C."/>
            <person name="Dvorak J."/>
            <person name="Tong Y."/>
            <person name="Wang J."/>
            <person name="Yang H."/>
            <person name="Li Z."/>
            <person name="Wang D."/>
            <person name="Zhang A."/>
            <person name="Wang J."/>
        </authorList>
    </citation>
    <scope>NUCLEOTIDE SEQUENCE</scope>
    <source>
        <strain evidence="2">cv. G1812</strain>
    </source>
</reference>
<accession>A0A8R7TV30</accession>
<dbReference type="AlphaFoldDB" id="A0A8R7TV30"/>
<keyword evidence="2" id="KW-1185">Reference proteome</keyword>
<protein>
    <submittedName>
        <fullName evidence="1">Uncharacterized protein</fullName>
    </submittedName>
</protein>
<evidence type="ECO:0000313" key="1">
    <source>
        <dbReference type="EnsemblPlants" id="TuG1812G0300002001.01.T01.cds415518"/>
    </source>
</evidence>
<sequence length="99" mass="11511">MHKKLLKGISVSYIISSAKYIYIYCWTAGSGLIYYRQTCTHLLFYPGLIHPSKRNHIMSKRMNSLLTFQIKIYPSSSPIIYFSSHYCNILLCTNNVTLH</sequence>
<name>A0A8R7TV30_TRIUA</name>
<proteinExistence type="predicted"/>
<evidence type="ECO:0000313" key="2">
    <source>
        <dbReference type="Proteomes" id="UP000015106"/>
    </source>
</evidence>
<reference evidence="1" key="3">
    <citation type="submission" date="2022-06" db="UniProtKB">
        <authorList>
            <consortium name="EnsemblPlants"/>
        </authorList>
    </citation>
    <scope>IDENTIFICATION</scope>
</reference>
<dbReference type="Gramene" id="TuG1812G0300002001.01.T01">
    <property type="protein sequence ID" value="TuG1812G0300002001.01.T01.cds415518"/>
    <property type="gene ID" value="TuG1812G0300002001.01"/>
</dbReference>
<reference evidence="1" key="2">
    <citation type="submission" date="2018-03" db="EMBL/GenBank/DDBJ databases">
        <title>The Triticum urartu genome reveals the dynamic nature of wheat genome evolution.</title>
        <authorList>
            <person name="Ling H."/>
            <person name="Ma B."/>
            <person name="Shi X."/>
            <person name="Liu H."/>
            <person name="Dong L."/>
            <person name="Sun H."/>
            <person name="Cao Y."/>
            <person name="Gao Q."/>
            <person name="Zheng S."/>
            <person name="Li Y."/>
            <person name="Yu Y."/>
            <person name="Du H."/>
            <person name="Qi M."/>
            <person name="Li Y."/>
            <person name="Yu H."/>
            <person name="Cui Y."/>
            <person name="Wang N."/>
            <person name="Chen C."/>
            <person name="Wu H."/>
            <person name="Zhao Y."/>
            <person name="Zhang J."/>
            <person name="Li Y."/>
            <person name="Zhou W."/>
            <person name="Zhang B."/>
            <person name="Hu W."/>
            <person name="Eijk M."/>
            <person name="Tang J."/>
            <person name="Witsenboer H."/>
            <person name="Zhao S."/>
            <person name="Li Z."/>
            <person name="Zhang A."/>
            <person name="Wang D."/>
            <person name="Liang C."/>
        </authorList>
    </citation>
    <scope>NUCLEOTIDE SEQUENCE [LARGE SCALE GENOMIC DNA]</scope>
    <source>
        <strain evidence="1">cv. G1812</strain>
    </source>
</reference>